<sequence>MPSFKLNQSNFLKSPTERLHYQDYAAITTTSLLVVLTDEHMYEKGCACSGRGAPVGVPVAVGGGGGGGGAAAAYLQP</sequence>
<reference evidence="1" key="1">
    <citation type="submission" date="2011-11" db="EMBL/GenBank/DDBJ databases">
        <title>The Genome Sequence of Fusarium oxysporum PHW808.</title>
        <authorList>
            <consortium name="The Broad Institute Genome Sequencing Platform"/>
            <person name="Ma L.-J."/>
            <person name="Gale L.R."/>
            <person name="Schwartz D.C."/>
            <person name="Zhou S."/>
            <person name="Corby-Kistler H."/>
            <person name="Young S.K."/>
            <person name="Zeng Q."/>
            <person name="Gargeya S."/>
            <person name="Fitzgerald M."/>
            <person name="Haas B."/>
            <person name="Abouelleil A."/>
            <person name="Alvarado L."/>
            <person name="Arachchi H.M."/>
            <person name="Berlin A."/>
            <person name="Brown A."/>
            <person name="Chapman S.B."/>
            <person name="Chen Z."/>
            <person name="Dunbar C."/>
            <person name="Freedman E."/>
            <person name="Gearin G."/>
            <person name="Goldberg J."/>
            <person name="Griggs A."/>
            <person name="Gujja S."/>
            <person name="Heiman D."/>
            <person name="Howarth C."/>
            <person name="Larson L."/>
            <person name="Lui A."/>
            <person name="MacDonald P.J.P."/>
            <person name="Montmayeur A."/>
            <person name="Murphy C."/>
            <person name="Neiman D."/>
            <person name="Pearson M."/>
            <person name="Priest M."/>
            <person name="Roberts A."/>
            <person name="Saif S."/>
            <person name="Shea T."/>
            <person name="Shenoy N."/>
            <person name="Sisk P."/>
            <person name="Stolte C."/>
            <person name="Sykes S."/>
            <person name="Wortman J."/>
            <person name="Nusbaum C."/>
            <person name="Birren B."/>
        </authorList>
    </citation>
    <scope>NUCLEOTIDE SEQUENCE [LARGE SCALE GENOMIC DNA]</scope>
    <source>
        <strain evidence="1">54008</strain>
    </source>
</reference>
<dbReference type="AlphaFoldDB" id="X0IQR1"/>
<name>X0IQR1_FUSOX</name>
<reference evidence="1" key="2">
    <citation type="submission" date="2012-05" db="EMBL/GenBank/DDBJ databases">
        <title>The Genome Annotation of Fusarium oxysporum PHW808.</title>
        <authorList>
            <consortium name="The Broad Institute Genomics Platform"/>
            <person name="Ma L.-J."/>
            <person name="Corby-Kistler H."/>
            <person name="Broz K."/>
            <person name="Gale L.R."/>
            <person name="Jonkers W."/>
            <person name="O'Donnell K."/>
            <person name="Ploetz R."/>
            <person name="Steinberg C."/>
            <person name="Schwartz D.C."/>
            <person name="VanEtten H."/>
            <person name="Zhou S."/>
            <person name="Young S.K."/>
            <person name="Zeng Q."/>
            <person name="Gargeya S."/>
            <person name="Fitzgerald M."/>
            <person name="Abouelleil A."/>
            <person name="Alvarado L."/>
            <person name="Chapman S.B."/>
            <person name="Gainer-Dewar J."/>
            <person name="Goldberg J."/>
            <person name="Griggs A."/>
            <person name="Gujja S."/>
            <person name="Hansen M."/>
            <person name="Howarth C."/>
            <person name="Imamovic A."/>
            <person name="Ireland A."/>
            <person name="Larimer J."/>
            <person name="McCowan C."/>
            <person name="Murphy C."/>
            <person name="Pearson M."/>
            <person name="Poon T.W."/>
            <person name="Priest M."/>
            <person name="Roberts A."/>
            <person name="Saif S."/>
            <person name="Shea T."/>
            <person name="Sykes S."/>
            <person name="Wortman J."/>
            <person name="Nusbaum C."/>
            <person name="Birren B."/>
        </authorList>
    </citation>
    <scope>NUCLEOTIDE SEQUENCE</scope>
    <source>
        <strain evidence="1">54008</strain>
    </source>
</reference>
<dbReference type="EMBL" id="JH658806">
    <property type="protein sequence ID" value="EXL86506.1"/>
    <property type="molecule type" value="Genomic_DNA"/>
</dbReference>
<dbReference type="Proteomes" id="UP000030676">
    <property type="component" value="Unassembled WGS sequence"/>
</dbReference>
<proteinExistence type="predicted"/>
<organism evidence="1">
    <name type="scientific">Fusarium oxysporum f. sp. conglutinans race 2 54008</name>
    <dbReference type="NCBI Taxonomy" id="1089457"/>
    <lineage>
        <taxon>Eukaryota</taxon>
        <taxon>Fungi</taxon>
        <taxon>Dikarya</taxon>
        <taxon>Ascomycota</taxon>
        <taxon>Pezizomycotina</taxon>
        <taxon>Sordariomycetes</taxon>
        <taxon>Hypocreomycetidae</taxon>
        <taxon>Hypocreales</taxon>
        <taxon>Nectriaceae</taxon>
        <taxon>Fusarium</taxon>
        <taxon>Fusarium oxysporum species complex</taxon>
    </lineage>
</organism>
<protein>
    <submittedName>
        <fullName evidence="1">Uncharacterized protein</fullName>
    </submittedName>
</protein>
<dbReference type="HOGENOM" id="CLU_2654601_0_0_1"/>
<evidence type="ECO:0000313" key="1">
    <source>
        <dbReference type="EMBL" id="EXL86506.1"/>
    </source>
</evidence>
<accession>X0IQR1</accession>
<gene>
    <name evidence="1" type="ORF">FOPG_02055</name>
</gene>